<dbReference type="Proteomes" id="UP000606786">
    <property type="component" value="Unassembled WGS sequence"/>
</dbReference>
<dbReference type="AlphaFoldDB" id="A0A811UQP0"/>
<feature type="non-terminal residue" evidence="2">
    <location>
        <position position="60"/>
    </location>
</feature>
<feature type="region of interest" description="Disordered" evidence="1">
    <location>
        <begin position="34"/>
        <end position="60"/>
    </location>
</feature>
<keyword evidence="3" id="KW-1185">Reference proteome</keyword>
<sequence>MVSRDVKFLDEMFYRKDDKSSKSLEVDFDIQKEESIVDSEQSSSESENEISEPIVPKRGR</sequence>
<proteinExistence type="predicted"/>
<reference evidence="2" key="1">
    <citation type="submission" date="2020-11" db="EMBL/GenBank/DDBJ databases">
        <authorList>
            <person name="Whitehead M."/>
        </authorList>
    </citation>
    <scope>NUCLEOTIDE SEQUENCE</scope>
    <source>
        <strain evidence="2">EGII</strain>
    </source>
</reference>
<name>A0A811UQP0_CERCA</name>
<gene>
    <name evidence="2" type="ORF">CCAP1982_LOCUS9989</name>
</gene>
<organism evidence="2 3">
    <name type="scientific">Ceratitis capitata</name>
    <name type="common">Mediterranean fruit fly</name>
    <name type="synonym">Tephritis capitata</name>
    <dbReference type="NCBI Taxonomy" id="7213"/>
    <lineage>
        <taxon>Eukaryota</taxon>
        <taxon>Metazoa</taxon>
        <taxon>Ecdysozoa</taxon>
        <taxon>Arthropoda</taxon>
        <taxon>Hexapoda</taxon>
        <taxon>Insecta</taxon>
        <taxon>Pterygota</taxon>
        <taxon>Neoptera</taxon>
        <taxon>Endopterygota</taxon>
        <taxon>Diptera</taxon>
        <taxon>Brachycera</taxon>
        <taxon>Muscomorpha</taxon>
        <taxon>Tephritoidea</taxon>
        <taxon>Tephritidae</taxon>
        <taxon>Ceratitis</taxon>
        <taxon>Ceratitis</taxon>
    </lineage>
</organism>
<evidence type="ECO:0000313" key="2">
    <source>
        <dbReference type="EMBL" id="CAD7001492.1"/>
    </source>
</evidence>
<accession>A0A811UQP0</accession>
<dbReference type="EMBL" id="CAJHJT010000023">
    <property type="protein sequence ID" value="CAD7001492.1"/>
    <property type="molecule type" value="Genomic_DNA"/>
</dbReference>
<evidence type="ECO:0000256" key="1">
    <source>
        <dbReference type="SAM" id="MobiDB-lite"/>
    </source>
</evidence>
<comment type="caution">
    <text evidence="2">The sequence shown here is derived from an EMBL/GenBank/DDBJ whole genome shotgun (WGS) entry which is preliminary data.</text>
</comment>
<evidence type="ECO:0000313" key="3">
    <source>
        <dbReference type="Proteomes" id="UP000606786"/>
    </source>
</evidence>
<protein>
    <submittedName>
        <fullName evidence="2">(Mediterranean fruit fly) hypothetical protein</fullName>
    </submittedName>
</protein>